<evidence type="ECO:0007829" key="9">
    <source>
        <dbReference type="PeptideAtlas" id="Q20557"/>
    </source>
</evidence>
<dbReference type="GO" id="GO:0016020">
    <property type="term" value="C:membrane"/>
    <property type="evidence" value="ECO:0007669"/>
    <property type="project" value="UniProtKB-SubCell"/>
</dbReference>
<keyword evidence="9" id="KW-1267">Proteomics identification</keyword>
<dbReference type="PANTHER" id="PTHR13659">
    <property type="entry name" value="AUTOSOMAL HIGHLY CONSERVED PROTEIN"/>
    <property type="match status" value="1"/>
</dbReference>
<dbReference type="RefSeq" id="NP_508402.1">
    <property type="nucleotide sequence ID" value="NM_076001.1"/>
</dbReference>
<dbReference type="PIR" id="T16399">
    <property type="entry name" value="T16399"/>
</dbReference>
<dbReference type="PANTHER" id="PTHR13659:SF5">
    <property type="entry name" value="PROTEIN FAM8A1"/>
    <property type="match status" value="1"/>
</dbReference>
<keyword evidence="4" id="KW-0472">Membrane</keyword>
<keyword evidence="7" id="KW-1185">Reference proteome</keyword>
<name>Q20557_CAEEL</name>
<organism evidence="6 7">
    <name type="scientific">Caenorhabditis elegans</name>
    <dbReference type="NCBI Taxonomy" id="6239"/>
    <lineage>
        <taxon>Eukaryota</taxon>
        <taxon>Metazoa</taxon>
        <taxon>Ecdysozoa</taxon>
        <taxon>Nematoda</taxon>
        <taxon>Chromadorea</taxon>
        <taxon>Rhabditida</taxon>
        <taxon>Rhabditina</taxon>
        <taxon>Rhabditomorpha</taxon>
        <taxon>Rhabditoidea</taxon>
        <taxon>Rhabditidae</taxon>
        <taxon>Peloderinae</taxon>
        <taxon>Caenorhabditis</taxon>
    </lineage>
</organism>
<dbReference type="OrthoDB" id="10061042at2759"/>
<dbReference type="Bgee" id="WBGene00018593">
    <property type="expression patterns" value="Expressed in pharyngeal muscle cell (C elegans) and 3 other cell types or tissues"/>
</dbReference>
<evidence type="ECO:0000313" key="8">
    <source>
        <dbReference type="WormBase" id="F48B9.8"/>
    </source>
</evidence>
<keyword evidence="3" id="KW-1133">Transmembrane helix</keyword>
<dbReference type="UCSC" id="F48B9.8">
    <property type="organism name" value="c. elegans"/>
</dbReference>
<evidence type="ECO:0000256" key="2">
    <source>
        <dbReference type="ARBA" id="ARBA00022692"/>
    </source>
</evidence>
<evidence type="ECO:0000259" key="5">
    <source>
        <dbReference type="Pfam" id="PF06271"/>
    </source>
</evidence>
<dbReference type="AlphaFoldDB" id="Q20557"/>
<dbReference type="Pfam" id="PF06271">
    <property type="entry name" value="RDD"/>
    <property type="match status" value="1"/>
</dbReference>
<dbReference type="CTD" id="185970"/>
<dbReference type="STRING" id="6239.F48B9.8.1"/>
<dbReference type="OMA" id="WGYANWQ"/>
<feature type="domain" description="RDD" evidence="5">
    <location>
        <begin position="92"/>
        <end position="195"/>
    </location>
</feature>
<sequence>METRRRFQEVYGQRSEEKDYGSMENLANAHREYLKVVRRQNREAALRRIDQSMQYVEHLSRSFSAETFQQNVNVEVLQPAQPRVDSVQFEAASFLRRLLAELIDFVFILSFKLAVVGTLSELGHIDLKQIGASLDDDQDVMNFINLAQDLLPVEVVCKVFCCFVEAVLMARGFGPIGVGQTLGKWMCGIRVISCRDVTSAERPDQIIVEGPDLITYSQALKRSFIKNLVVSSFFPLSTAVFQINRGRVFYDMMVKTCVVVEIN</sequence>
<dbReference type="eggNOG" id="KOG4647">
    <property type="taxonomic scope" value="Eukaryota"/>
</dbReference>
<dbReference type="EMBL" id="BX284606">
    <property type="protein sequence ID" value="CCD68825.1"/>
    <property type="molecule type" value="Genomic_DNA"/>
</dbReference>
<comment type="subcellular location">
    <subcellularLocation>
        <location evidence="1">Membrane</location>
        <topology evidence="1">Multi-pass membrane protein</topology>
    </subcellularLocation>
</comment>
<dbReference type="AGR" id="WB:WBGene00018593"/>
<dbReference type="GeneID" id="185970"/>
<dbReference type="InParanoid" id="Q20557"/>
<evidence type="ECO:0000256" key="3">
    <source>
        <dbReference type="ARBA" id="ARBA00022989"/>
    </source>
</evidence>
<dbReference type="PaxDb" id="6239-F48B9.8"/>
<evidence type="ECO:0000256" key="1">
    <source>
        <dbReference type="ARBA" id="ARBA00004141"/>
    </source>
</evidence>
<evidence type="ECO:0000313" key="6">
    <source>
        <dbReference type="EMBL" id="CCD68825.1"/>
    </source>
</evidence>
<dbReference type="InterPro" id="IPR010432">
    <property type="entry name" value="RDD"/>
</dbReference>
<dbReference type="PhylomeDB" id="Q20557"/>
<accession>Q20557</accession>
<reference evidence="6 7" key="1">
    <citation type="journal article" date="1998" name="Science">
        <title>Genome sequence of the nematode C. elegans: a platform for investigating biology.</title>
        <authorList>
            <consortium name="The C. elegans sequencing consortium"/>
            <person name="Sulson J.E."/>
            <person name="Waterston R."/>
        </authorList>
    </citation>
    <scope>NUCLEOTIDE SEQUENCE [LARGE SCALE GENOMIC DNA]</scope>
    <source>
        <strain evidence="6 7">Bristol N2</strain>
    </source>
</reference>
<protein>
    <submittedName>
        <fullName evidence="6">RDD domain-containing protein</fullName>
    </submittedName>
</protein>
<gene>
    <name evidence="6" type="ORF">CELE_F48B9.8</name>
    <name evidence="6 8" type="ORF">F48B9.8</name>
</gene>
<dbReference type="InterPro" id="IPR039871">
    <property type="entry name" value="FAM8A1"/>
</dbReference>
<dbReference type="FunCoup" id="Q20557">
    <property type="interactions" value="99"/>
</dbReference>
<dbReference type="Proteomes" id="UP000001940">
    <property type="component" value="Chromosome X"/>
</dbReference>
<keyword evidence="2" id="KW-0812">Transmembrane</keyword>
<dbReference type="PeptideAtlas" id="Q20557"/>
<proteinExistence type="evidence at protein level"/>
<dbReference type="KEGG" id="cel:CELE_F48B9.8"/>
<dbReference type="HOGENOM" id="CLU_090107_0_0_1"/>
<evidence type="ECO:0000256" key="4">
    <source>
        <dbReference type="ARBA" id="ARBA00023136"/>
    </source>
</evidence>
<dbReference type="WormBase" id="F48B9.8">
    <property type="protein sequence ID" value="CE04616"/>
    <property type="gene ID" value="WBGene00018593"/>
</dbReference>
<evidence type="ECO:0000313" key="7">
    <source>
        <dbReference type="Proteomes" id="UP000001940"/>
    </source>
</evidence>